<dbReference type="KEGG" id="sact:DMT42_09530"/>
<dbReference type="RefSeq" id="WP_110627453.1">
    <property type="nucleotide sequence ID" value="NZ_CP029788.1"/>
</dbReference>
<evidence type="ECO:0000313" key="6">
    <source>
        <dbReference type="Proteomes" id="UP000247634"/>
    </source>
</evidence>
<dbReference type="Pfam" id="PF13560">
    <property type="entry name" value="HTH_31"/>
    <property type="match status" value="1"/>
</dbReference>
<evidence type="ECO:0000313" key="5">
    <source>
        <dbReference type="EMBL" id="AWT42530.1"/>
    </source>
</evidence>
<proteinExistence type="predicted"/>
<keyword evidence="3" id="KW-0804">Transcription</keyword>
<gene>
    <name evidence="5" type="ORF">DMT42_09530</name>
</gene>
<dbReference type="GO" id="GO:0003700">
    <property type="term" value="F:DNA-binding transcription factor activity"/>
    <property type="evidence" value="ECO:0007669"/>
    <property type="project" value="TreeGrafter"/>
</dbReference>
<dbReference type="AlphaFoldDB" id="A0A2U9NYV5"/>
<dbReference type="GO" id="GO:0005829">
    <property type="term" value="C:cytosol"/>
    <property type="evidence" value="ECO:0007669"/>
    <property type="project" value="TreeGrafter"/>
</dbReference>
<reference evidence="5 6" key="1">
    <citation type="submission" date="2018-06" db="EMBL/GenBank/DDBJ databases">
        <title>The complete genome sequence of a nosiheptide producer Streptomyces actuosus ATCC 25421: deducing the ability of producing a new class III lantibiotics.</title>
        <authorList>
            <person name="Liu W."/>
            <person name="Sun F."/>
            <person name="Hu Y."/>
        </authorList>
    </citation>
    <scope>NUCLEOTIDE SEQUENCE [LARGE SCALE GENOMIC DNA]</scope>
    <source>
        <strain evidence="5 6">ATCC 25421</strain>
    </source>
</reference>
<dbReference type="SMART" id="SM00530">
    <property type="entry name" value="HTH_XRE"/>
    <property type="match status" value="1"/>
</dbReference>
<dbReference type="InterPro" id="IPR001387">
    <property type="entry name" value="Cro/C1-type_HTH"/>
</dbReference>
<protein>
    <submittedName>
        <fullName evidence="5">XRE family transcriptional regulator</fullName>
    </submittedName>
</protein>
<evidence type="ECO:0000259" key="4">
    <source>
        <dbReference type="PROSITE" id="PS50943"/>
    </source>
</evidence>
<dbReference type="EMBL" id="CP029788">
    <property type="protein sequence ID" value="AWT42530.1"/>
    <property type="molecule type" value="Genomic_DNA"/>
</dbReference>
<dbReference type="PROSITE" id="PS50943">
    <property type="entry name" value="HTH_CROC1"/>
    <property type="match status" value="1"/>
</dbReference>
<keyword evidence="1" id="KW-0805">Transcription regulation</keyword>
<sequence length="80" mass="9335">MSARRNPRPDWVIDRRIALGHRIADLRHRAELSQEQLAHLASMERRSIQRYENAQRDPTYSDLLLIAHALRVHVTDLLSG</sequence>
<evidence type="ECO:0000256" key="3">
    <source>
        <dbReference type="ARBA" id="ARBA00023163"/>
    </source>
</evidence>
<dbReference type="GO" id="GO:0003677">
    <property type="term" value="F:DNA binding"/>
    <property type="evidence" value="ECO:0007669"/>
    <property type="project" value="UniProtKB-KW"/>
</dbReference>
<organism evidence="5 6">
    <name type="scientific">Streptomyces actuosus</name>
    <dbReference type="NCBI Taxonomy" id="1885"/>
    <lineage>
        <taxon>Bacteria</taxon>
        <taxon>Bacillati</taxon>
        <taxon>Actinomycetota</taxon>
        <taxon>Actinomycetes</taxon>
        <taxon>Kitasatosporales</taxon>
        <taxon>Streptomycetaceae</taxon>
        <taxon>Streptomyces</taxon>
    </lineage>
</organism>
<keyword evidence="2" id="KW-0238">DNA-binding</keyword>
<accession>A0A2U9NYV5</accession>
<dbReference type="PANTHER" id="PTHR46797:SF23">
    <property type="entry name" value="HTH-TYPE TRANSCRIPTIONAL REGULATOR SUTR"/>
    <property type="match status" value="1"/>
</dbReference>
<evidence type="ECO:0000256" key="1">
    <source>
        <dbReference type="ARBA" id="ARBA00023015"/>
    </source>
</evidence>
<dbReference type="CDD" id="cd00093">
    <property type="entry name" value="HTH_XRE"/>
    <property type="match status" value="1"/>
</dbReference>
<dbReference type="InterPro" id="IPR050807">
    <property type="entry name" value="TransReg_Diox_bact_type"/>
</dbReference>
<name>A0A2U9NYV5_STRAS</name>
<dbReference type="InterPro" id="IPR010982">
    <property type="entry name" value="Lambda_DNA-bd_dom_sf"/>
</dbReference>
<keyword evidence="6" id="KW-1185">Reference proteome</keyword>
<evidence type="ECO:0000256" key="2">
    <source>
        <dbReference type="ARBA" id="ARBA00023125"/>
    </source>
</evidence>
<dbReference type="Proteomes" id="UP000247634">
    <property type="component" value="Chromosome"/>
</dbReference>
<dbReference type="PANTHER" id="PTHR46797">
    <property type="entry name" value="HTH-TYPE TRANSCRIPTIONAL REGULATOR"/>
    <property type="match status" value="1"/>
</dbReference>
<dbReference type="SUPFAM" id="SSF47413">
    <property type="entry name" value="lambda repressor-like DNA-binding domains"/>
    <property type="match status" value="1"/>
</dbReference>
<dbReference type="Gene3D" id="1.10.260.40">
    <property type="entry name" value="lambda repressor-like DNA-binding domains"/>
    <property type="match status" value="1"/>
</dbReference>
<feature type="domain" description="HTH cro/C1-type" evidence="4">
    <location>
        <begin position="23"/>
        <end position="77"/>
    </location>
</feature>
<dbReference type="OrthoDB" id="3197212at2"/>